<organism evidence="3 4">
    <name type="scientific">Zopfia rhizophila CBS 207.26</name>
    <dbReference type="NCBI Taxonomy" id="1314779"/>
    <lineage>
        <taxon>Eukaryota</taxon>
        <taxon>Fungi</taxon>
        <taxon>Dikarya</taxon>
        <taxon>Ascomycota</taxon>
        <taxon>Pezizomycotina</taxon>
        <taxon>Dothideomycetes</taxon>
        <taxon>Dothideomycetes incertae sedis</taxon>
        <taxon>Zopfiaceae</taxon>
        <taxon>Zopfia</taxon>
    </lineage>
</organism>
<evidence type="ECO:0008006" key="5">
    <source>
        <dbReference type="Google" id="ProtNLM"/>
    </source>
</evidence>
<evidence type="ECO:0000256" key="2">
    <source>
        <dbReference type="SAM" id="MobiDB-lite"/>
    </source>
</evidence>
<protein>
    <recommendedName>
        <fullName evidence="5">Chromo domain-containing protein</fullName>
    </recommendedName>
</protein>
<dbReference type="EMBL" id="ML994666">
    <property type="protein sequence ID" value="KAF2179475.1"/>
    <property type="molecule type" value="Genomic_DNA"/>
</dbReference>
<dbReference type="CDD" id="cd00024">
    <property type="entry name" value="CD_CSD"/>
    <property type="match status" value="1"/>
</dbReference>
<feature type="region of interest" description="Disordered" evidence="2">
    <location>
        <begin position="77"/>
        <end position="101"/>
    </location>
</feature>
<dbReference type="InterPro" id="IPR016197">
    <property type="entry name" value="Chromo-like_dom_sf"/>
</dbReference>
<dbReference type="OrthoDB" id="1918685at2759"/>
<gene>
    <name evidence="3" type="ORF">K469DRAFT_798857</name>
</gene>
<evidence type="ECO:0000313" key="3">
    <source>
        <dbReference type="EMBL" id="KAF2179475.1"/>
    </source>
</evidence>
<keyword evidence="4" id="KW-1185">Reference proteome</keyword>
<dbReference type="SUPFAM" id="SSF54160">
    <property type="entry name" value="Chromo domain-like"/>
    <property type="match status" value="1"/>
</dbReference>
<evidence type="ECO:0000313" key="4">
    <source>
        <dbReference type="Proteomes" id="UP000800200"/>
    </source>
</evidence>
<dbReference type="AlphaFoldDB" id="A0A6A6DK17"/>
<sequence>DYGPEDDTWEPIRNLKNSLELIDQYHQEQQRLGLKPNLRRMGNAECSTRNPRRKAKRIGKGPPLRVTVCELLNPENELPPLQKPGPREWRPSLGQTSPSLWNQYSQADDGVFPCHGQGGPIPVVRQPDRISHYDYCRLSND</sequence>
<comment type="subunit">
    <text evidence="1">Component of the NuA4 histone acetyltransferase complex.</text>
</comment>
<proteinExistence type="predicted"/>
<feature type="non-terminal residue" evidence="3">
    <location>
        <position position="1"/>
    </location>
</feature>
<feature type="compositionally biased region" description="Basic residues" evidence="2">
    <location>
        <begin position="50"/>
        <end position="59"/>
    </location>
</feature>
<name>A0A6A6DK17_9PEZI</name>
<dbReference type="Gene3D" id="2.40.50.40">
    <property type="match status" value="1"/>
</dbReference>
<accession>A0A6A6DK17</accession>
<reference evidence="3" key="1">
    <citation type="journal article" date="2020" name="Stud. Mycol.">
        <title>101 Dothideomycetes genomes: a test case for predicting lifestyles and emergence of pathogens.</title>
        <authorList>
            <person name="Haridas S."/>
            <person name="Albert R."/>
            <person name="Binder M."/>
            <person name="Bloem J."/>
            <person name="Labutti K."/>
            <person name="Salamov A."/>
            <person name="Andreopoulos B."/>
            <person name="Baker S."/>
            <person name="Barry K."/>
            <person name="Bills G."/>
            <person name="Bluhm B."/>
            <person name="Cannon C."/>
            <person name="Castanera R."/>
            <person name="Culley D."/>
            <person name="Daum C."/>
            <person name="Ezra D."/>
            <person name="Gonzalez J."/>
            <person name="Henrissat B."/>
            <person name="Kuo A."/>
            <person name="Liang C."/>
            <person name="Lipzen A."/>
            <person name="Lutzoni F."/>
            <person name="Magnuson J."/>
            <person name="Mondo S."/>
            <person name="Nolan M."/>
            <person name="Ohm R."/>
            <person name="Pangilinan J."/>
            <person name="Park H.-J."/>
            <person name="Ramirez L."/>
            <person name="Alfaro M."/>
            <person name="Sun H."/>
            <person name="Tritt A."/>
            <person name="Yoshinaga Y."/>
            <person name="Zwiers L.-H."/>
            <person name="Turgeon B."/>
            <person name="Goodwin S."/>
            <person name="Spatafora J."/>
            <person name="Crous P."/>
            <person name="Grigoriev I."/>
        </authorList>
    </citation>
    <scope>NUCLEOTIDE SEQUENCE</scope>
    <source>
        <strain evidence="3">CBS 207.26</strain>
    </source>
</reference>
<feature type="region of interest" description="Disordered" evidence="2">
    <location>
        <begin position="41"/>
        <end position="60"/>
    </location>
</feature>
<evidence type="ECO:0000256" key="1">
    <source>
        <dbReference type="ARBA" id="ARBA00011353"/>
    </source>
</evidence>
<dbReference type="Proteomes" id="UP000800200">
    <property type="component" value="Unassembled WGS sequence"/>
</dbReference>